<organism evidence="1 2">
    <name type="scientific">Candidatus Magasanikbacteria bacterium RIFOXYA2_FULL_44_8</name>
    <dbReference type="NCBI Taxonomy" id="1798696"/>
    <lineage>
        <taxon>Bacteria</taxon>
        <taxon>Candidatus Magasanikiibacteriota</taxon>
    </lineage>
</organism>
<name>A0A1F6NIN9_9BACT</name>
<evidence type="ECO:0000313" key="2">
    <source>
        <dbReference type="Proteomes" id="UP000177803"/>
    </source>
</evidence>
<sequence>MEGSMGLSKLPPGFKSVEGAIVWAPRQPLWYRVLWRLFHPLEALRDYAYEVQRRSGGLFGDNDD</sequence>
<dbReference type="EMBL" id="MFQR01000067">
    <property type="protein sequence ID" value="OGH83751.1"/>
    <property type="molecule type" value="Genomic_DNA"/>
</dbReference>
<evidence type="ECO:0000313" key="1">
    <source>
        <dbReference type="EMBL" id="OGH83751.1"/>
    </source>
</evidence>
<dbReference type="Proteomes" id="UP000177803">
    <property type="component" value="Unassembled WGS sequence"/>
</dbReference>
<protein>
    <submittedName>
        <fullName evidence="1">Uncharacterized protein</fullName>
    </submittedName>
</protein>
<reference evidence="1 2" key="1">
    <citation type="journal article" date="2016" name="Nat. Commun.">
        <title>Thousands of microbial genomes shed light on interconnected biogeochemical processes in an aquifer system.</title>
        <authorList>
            <person name="Anantharaman K."/>
            <person name="Brown C.T."/>
            <person name="Hug L.A."/>
            <person name="Sharon I."/>
            <person name="Castelle C.J."/>
            <person name="Probst A.J."/>
            <person name="Thomas B.C."/>
            <person name="Singh A."/>
            <person name="Wilkins M.J."/>
            <person name="Karaoz U."/>
            <person name="Brodie E.L."/>
            <person name="Williams K.H."/>
            <person name="Hubbard S.S."/>
            <person name="Banfield J.F."/>
        </authorList>
    </citation>
    <scope>NUCLEOTIDE SEQUENCE [LARGE SCALE GENOMIC DNA]</scope>
</reference>
<gene>
    <name evidence="1" type="ORF">A2261_04215</name>
</gene>
<proteinExistence type="predicted"/>
<accession>A0A1F6NIN9</accession>
<dbReference type="AlphaFoldDB" id="A0A1F6NIN9"/>
<comment type="caution">
    <text evidence="1">The sequence shown here is derived from an EMBL/GenBank/DDBJ whole genome shotgun (WGS) entry which is preliminary data.</text>
</comment>